<accession>A0ACC0UGK6</accession>
<keyword evidence="2" id="KW-1185">Reference proteome</keyword>
<reference evidence="1" key="1">
    <citation type="submission" date="2021-03" db="EMBL/GenBank/DDBJ databases">
        <title>Evolutionary priming and transition to the ectomycorrhizal habit in an iconic lineage of mushroom-forming fungi: is preadaptation a requirement?</title>
        <authorList>
            <consortium name="DOE Joint Genome Institute"/>
            <person name="Looney B.P."/>
            <person name="Miyauchi S."/>
            <person name="Morin E."/>
            <person name="Drula E."/>
            <person name="Courty P.E."/>
            <person name="Chicoki N."/>
            <person name="Fauchery L."/>
            <person name="Kohler A."/>
            <person name="Kuo A."/>
            <person name="LaButti K."/>
            <person name="Pangilinan J."/>
            <person name="Lipzen A."/>
            <person name="Riley R."/>
            <person name="Andreopoulos W."/>
            <person name="He G."/>
            <person name="Johnson J."/>
            <person name="Barry K.W."/>
            <person name="Grigoriev I.V."/>
            <person name="Nagy L."/>
            <person name="Hibbett D."/>
            <person name="Henrissat B."/>
            <person name="Matheny P.B."/>
            <person name="Labbe J."/>
            <person name="Martin A.F."/>
        </authorList>
    </citation>
    <scope>NUCLEOTIDE SEQUENCE</scope>
    <source>
        <strain evidence="1">BPL698</strain>
    </source>
</reference>
<gene>
    <name evidence="1" type="ORF">F5148DRAFT_489648</name>
</gene>
<evidence type="ECO:0000313" key="2">
    <source>
        <dbReference type="Proteomes" id="UP001207468"/>
    </source>
</evidence>
<proteinExistence type="predicted"/>
<protein>
    <submittedName>
        <fullName evidence="1">FUN14 family-domain-containing protein</fullName>
    </submittedName>
</protein>
<dbReference type="EMBL" id="JAGFNK010000032">
    <property type="protein sequence ID" value="KAI9510875.1"/>
    <property type="molecule type" value="Genomic_DNA"/>
</dbReference>
<dbReference type="Proteomes" id="UP001207468">
    <property type="component" value="Unassembled WGS sequence"/>
</dbReference>
<name>A0ACC0UGK6_9AGAM</name>
<comment type="caution">
    <text evidence="1">The sequence shown here is derived from an EMBL/GenBank/DDBJ whole genome shotgun (WGS) entry which is preliminary data.</text>
</comment>
<evidence type="ECO:0000313" key="1">
    <source>
        <dbReference type="EMBL" id="KAI9510875.1"/>
    </source>
</evidence>
<sequence length="234" mass="25176">MSRHGAGSLMASLYTHAFSHQVAFRRTFLHHSLKRASHPLGNLKASATISPLRARPFSDHVTSGRVITTTAGVGTGLAGAGLGLSFYYANLRGLNCEQDADAGSKEAAEGLGRSDRTAVPPPPESIVNMHELTFGTVSGVCAGVFVKKGAKTLAWFFGGIFVLLQYLGATSIIKVDWTRAAARFEGLFYRIDIDGTRRPPNVYSLCRRLVDFLTADFQPRASFIVGFALGLRIG</sequence>
<organism evidence="1 2">
    <name type="scientific">Russula earlei</name>
    <dbReference type="NCBI Taxonomy" id="71964"/>
    <lineage>
        <taxon>Eukaryota</taxon>
        <taxon>Fungi</taxon>
        <taxon>Dikarya</taxon>
        <taxon>Basidiomycota</taxon>
        <taxon>Agaricomycotina</taxon>
        <taxon>Agaricomycetes</taxon>
        <taxon>Russulales</taxon>
        <taxon>Russulaceae</taxon>
        <taxon>Russula</taxon>
    </lineage>
</organism>